<dbReference type="Proteomes" id="UP000011115">
    <property type="component" value="Unassembled WGS sequence"/>
</dbReference>
<feature type="region of interest" description="Disordered" evidence="1">
    <location>
        <begin position="1"/>
        <end position="65"/>
    </location>
</feature>
<keyword evidence="2" id="KW-0472">Membrane</keyword>
<dbReference type="AlphaFoldDB" id="M1BFH3"/>
<keyword evidence="2" id="KW-0812">Transmembrane</keyword>
<proteinExistence type="predicted"/>
<dbReference type="InParanoid" id="M1BFH3"/>
<reference evidence="3" key="2">
    <citation type="submission" date="2015-06" db="UniProtKB">
        <authorList>
            <consortium name="EnsemblPlants"/>
        </authorList>
    </citation>
    <scope>IDENTIFICATION</scope>
    <source>
        <strain evidence="3">DM1-3 516 R44</strain>
    </source>
</reference>
<keyword evidence="2" id="KW-1133">Transmembrane helix</keyword>
<evidence type="ECO:0000256" key="2">
    <source>
        <dbReference type="SAM" id="Phobius"/>
    </source>
</evidence>
<evidence type="ECO:0000256" key="1">
    <source>
        <dbReference type="SAM" id="MobiDB-lite"/>
    </source>
</evidence>
<dbReference type="Gramene" id="PGSC0003DMT400044018">
    <property type="protein sequence ID" value="PGSC0003DMT400044018"/>
    <property type="gene ID" value="PGSC0003DMG400017079"/>
</dbReference>
<reference evidence="4" key="1">
    <citation type="journal article" date="2011" name="Nature">
        <title>Genome sequence and analysis of the tuber crop potato.</title>
        <authorList>
            <consortium name="The Potato Genome Sequencing Consortium"/>
        </authorList>
    </citation>
    <scope>NUCLEOTIDE SEQUENCE [LARGE SCALE GENOMIC DNA]</scope>
    <source>
        <strain evidence="4">cv. DM1-3 516 R44</strain>
    </source>
</reference>
<name>M1BFH3_SOLTU</name>
<protein>
    <submittedName>
        <fullName evidence="3">Uncharacterized protein</fullName>
    </submittedName>
</protein>
<organism evidence="3 4">
    <name type="scientific">Solanum tuberosum</name>
    <name type="common">Potato</name>
    <dbReference type="NCBI Taxonomy" id="4113"/>
    <lineage>
        <taxon>Eukaryota</taxon>
        <taxon>Viridiplantae</taxon>
        <taxon>Streptophyta</taxon>
        <taxon>Embryophyta</taxon>
        <taxon>Tracheophyta</taxon>
        <taxon>Spermatophyta</taxon>
        <taxon>Magnoliopsida</taxon>
        <taxon>eudicotyledons</taxon>
        <taxon>Gunneridae</taxon>
        <taxon>Pentapetalae</taxon>
        <taxon>asterids</taxon>
        <taxon>lamiids</taxon>
        <taxon>Solanales</taxon>
        <taxon>Solanaceae</taxon>
        <taxon>Solanoideae</taxon>
        <taxon>Solaneae</taxon>
        <taxon>Solanum</taxon>
    </lineage>
</organism>
<accession>M1BFH3</accession>
<feature type="compositionally biased region" description="Low complexity" evidence="1">
    <location>
        <begin position="36"/>
        <end position="46"/>
    </location>
</feature>
<dbReference type="PaxDb" id="4113-PGSC0003DMT400044018"/>
<evidence type="ECO:0000313" key="4">
    <source>
        <dbReference type="Proteomes" id="UP000011115"/>
    </source>
</evidence>
<dbReference type="EnsemblPlants" id="PGSC0003DMT400044018">
    <property type="protein sequence ID" value="PGSC0003DMT400044018"/>
    <property type="gene ID" value="PGSC0003DMG400017079"/>
</dbReference>
<sequence length="99" mass="10174">MRVATTGPVPSRRALIKGPCSDSNSASAGLVGGLSEGPSPSEVGSSHNHVFHSCASGRGGRSSGADNRRVALIVVSWVTGPEIVICVGGLLLLYRQLYQ</sequence>
<dbReference type="HOGENOM" id="CLU_2324769_0_0_1"/>
<feature type="transmembrane region" description="Helical" evidence="2">
    <location>
        <begin position="70"/>
        <end position="94"/>
    </location>
</feature>
<evidence type="ECO:0000313" key="3">
    <source>
        <dbReference type="EnsemblPlants" id="PGSC0003DMT400044018"/>
    </source>
</evidence>
<keyword evidence="4" id="KW-1185">Reference proteome</keyword>